<gene>
    <name evidence="2" type="ORF">QIS74_08476</name>
</gene>
<accession>A0AAV9T850</accession>
<organism evidence="2 3">
    <name type="scientific">Colletotrichum tabaci</name>
    <dbReference type="NCBI Taxonomy" id="1209068"/>
    <lineage>
        <taxon>Eukaryota</taxon>
        <taxon>Fungi</taxon>
        <taxon>Dikarya</taxon>
        <taxon>Ascomycota</taxon>
        <taxon>Pezizomycotina</taxon>
        <taxon>Sordariomycetes</taxon>
        <taxon>Hypocreomycetidae</taxon>
        <taxon>Glomerellales</taxon>
        <taxon>Glomerellaceae</taxon>
        <taxon>Colletotrichum</taxon>
        <taxon>Colletotrichum destructivum species complex</taxon>
    </lineage>
</organism>
<dbReference type="InterPro" id="IPR010610">
    <property type="entry name" value="EryCIII-like_C"/>
</dbReference>
<evidence type="ECO:0000313" key="2">
    <source>
        <dbReference type="EMBL" id="KAK6215457.1"/>
    </source>
</evidence>
<dbReference type="GO" id="GO:0016757">
    <property type="term" value="F:glycosyltransferase activity"/>
    <property type="evidence" value="ECO:0007669"/>
    <property type="project" value="TreeGrafter"/>
</dbReference>
<name>A0AAV9T850_9PEZI</name>
<protein>
    <submittedName>
        <fullName evidence="2">MGT family Glycosyltransferase</fullName>
    </submittedName>
</protein>
<feature type="domain" description="Erythromycin biosynthesis protein CIII-like C-terminal" evidence="1">
    <location>
        <begin position="356"/>
        <end position="457"/>
    </location>
</feature>
<dbReference type="Pfam" id="PF06722">
    <property type="entry name" value="EryCIII-like_C"/>
    <property type="match status" value="1"/>
</dbReference>
<dbReference type="Proteomes" id="UP001327957">
    <property type="component" value="Unassembled WGS sequence"/>
</dbReference>
<sequence length="475" mass="52177">MSSSTMTNVDNDNRKPLVLAIAGAAVGHFTPVLHMCQHLINKGFDVSILQASYFKPQIEAIGATFIALDKECDWCQYDLALAGKPDGKFPERLKLAPGLETLAYDLEHIFMPYIPSQASSIRRALDVTQRRDPSRKLVMLAENSILGILPLKLVSDEKRALAPKILNVNVVPLTYESVDVGPFGTGLPPDSTPSGRLRNKMLHDLVRNFALKGALAALRKYLIEAGADPEHIPPPGELGFNIVYHPRVYERVFQMCIPEVELPRSDLPGHIEFVGGLPPKPVPKDYALPSWWTDITDNARMPEATRKKLVVVCQGTFATNYEHVILPTLEGLRDRSDVLVVAILGKAGAVLRSDFLIPSNARVSDFLLYDVVLPFADLWIQNGGYGGFQHGIANGVPTLLAGDTEDKPEVAARAEFSGVGLSLHTGKPKPEQIAHGVDEVLGNPKYKKRCEELKAVMEEYNSLGKIEQTLIDLAK</sequence>
<proteinExistence type="predicted"/>
<reference evidence="2 3" key="1">
    <citation type="submission" date="2023-04" db="EMBL/GenBank/DDBJ databases">
        <title>Colletotrichum tabacum stain YC1 causing leaf anthracnose on Nicotiana tabacum(L.) cv.</title>
        <authorList>
            <person name="Ji Z."/>
            <person name="Wang M."/>
            <person name="Zhang J."/>
            <person name="Wang N."/>
            <person name="Zhou Z."/>
        </authorList>
    </citation>
    <scope>NUCLEOTIDE SEQUENCE [LARGE SCALE GENOMIC DNA]</scope>
    <source>
        <strain evidence="2 3">YC1</strain>
    </source>
</reference>
<dbReference type="SUPFAM" id="SSF53756">
    <property type="entry name" value="UDP-Glycosyltransferase/glycogen phosphorylase"/>
    <property type="match status" value="1"/>
</dbReference>
<evidence type="ECO:0000313" key="3">
    <source>
        <dbReference type="Proteomes" id="UP001327957"/>
    </source>
</evidence>
<dbReference type="PANTHER" id="PTHR21015">
    <property type="entry name" value="UDP-N-ACETYLGLUCOSAMINE--N-ACETYLMURAMYL-(PENTAPEPTIDE) PYROPHOSPHORYL-UNDECAPRENOL N-ACETYLGLUCOSAMINE TRANSFERASE 1"/>
    <property type="match status" value="1"/>
</dbReference>
<dbReference type="EMBL" id="JASAOK010000043">
    <property type="protein sequence ID" value="KAK6215457.1"/>
    <property type="molecule type" value="Genomic_DNA"/>
</dbReference>
<keyword evidence="3" id="KW-1185">Reference proteome</keyword>
<dbReference type="AlphaFoldDB" id="A0AAV9T850"/>
<evidence type="ECO:0000259" key="1">
    <source>
        <dbReference type="Pfam" id="PF06722"/>
    </source>
</evidence>
<dbReference type="Gene3D" id="3.40.50.2000">
    <property type="entry name" value="Glycogen Phosphorylase B"/>
    <property type="match status" value="2"/>
</dbReference>
<dbReference type="PANTHER" id="PTHR21015:SF22">
    <property type="entry name" value="GLYCOSYLTRANSFERASE"/>
    <property type="match status" value="1"/>
</dbReference>
<comment type="caution">
    <text evidence="2">The sequence shown here is derived from an EMBL/GenBank/DDBJ whole genome shotgun (WGS) entry which is preliminary data.</text>
</comment>